<keyword evidence="7" id="KW-0472">Membrane</keyword>
<feature type="domain" description="Gram-positive cocci surface proteins LPxTG" evidence="9">
    <location>
        <begin position="333"/>
        <end position="369"/>
    </location>
</feature>
<dbReference type="InterPro" id="IPR019931">
    <property type="entry name" value="LPXTG_anchor"/>
</dbReference>
<comment type="caution">
    <text evidence="10">The sequence shown here is derived from an EMBL/GenBank/DDBJ whole genome shotgun (WGS) entry which is preliminary data.</text>
</comment>
<feature type="region of interest" description="Disordered" evidence="6">
    <location>
        <begin position="29"/>
        <end position="63"/>
    </location>
</feature>
<keyword evidence="7" id="KW-0812">Transmembrane</keyword>
<reference evidence="10 11" key="1">
    <citation type="submission" date="2019-03" db="EMBL/GenBank/DDBJ databases">
        <title>Genomic Encyclopedia of Type Strains, Phase IV (KMG-IV): sequencing the most valuable type-strain genomes for metagenomic binning, comparative biology and taxonomic classification.</title>
        <authorList>
            <person name="Goeker M."/>
        </authorList>
    </citation>
    <scope>NUCLEOTIDE SEQUENCE [LARGE SCALE GENOMIC DNA]</scope>
    <source>
        <strain evidence="10 11">DSM 46831</strain>
    </source>
</reference>
<dbReference type="OrthoDB" id="2991420at2"/>
<feature type="region of interest" description="Disordered" evidence="6">
    <location>
        <begin position="312"/>
        <end position="333"/>
    </location>
</feature>
<keyword evidence="2" id="KW-0134">Cell wall</keyword>
<keyword evidence="3" id="KW-0964">Secreted</keyword>
<comment type="subcellular location">
    <subcellularLocation>
        <location evidence="1">Secreted</location>
        <location evidence="1">Cell wall</location>
        <topology evidence="1">Peptidoglycan-anchor</topology>
    </subcellularLocation>
</comment>
<feature type="transmembrane region" description="Helical" evidence="7">
    <location>
        <begin position="340"/>
        <end position="361"/>
    </location>
</feature>
<evidence type="ECO:0000256" key="8">
    <source>
        <dbReference type="SAM" id="SignalP"/>
    </source>
</evidence>
<proteinExistence type="predicted"/>
<dbReference type="Proteomes" id="UP000294746">
    <property type="component" value="Unassembled WGS sequence"/>
</dbReference>
<evidence type="ECO:0000256" key="4">
    <source>
        <dbReference type="ARBA" id="ARBA00022729"/>
    </source>
</evidence>
<feature type="compositionally biased region" description="Basic and acidic residues" evidence="6">
    <location>
        <begin position="312"/>
        <end position="330"/>
    </location>
</feature>
<evidence type="ECO:0000259" key="9">
    <source>
        <dbReference type="PROSITE" id="PS50847"/>
    </source>
</evidence>
<evidence type="ECO:0000313" key="11">
    <source>
        <dbReference type="Proteomes" id="UP000294746"/>
    </source>
</evidence>
<sequence>MVRMTKPFAVLATLALSVTAFQGVVAAHDETKPTTNPTATTEQKPADKKVEGNADTKVEDKKIESKIDAKVEDKKATEGKTTTPAAEKGKVADKKEVKKVEIGVTETGSVLKAELKGTKEAKGTWKFFIGNKEVFSTQGGASFEFDFSNPDLAKKFIEASAEASAGYAVIQFEGTSNGTPIKGQVRNDLANELTTTATVKNSTLTVTGKLNGAKKAKGTWVAIVNTNIQFFKNGEPNETIVDHEMIENGGLSSKFAFKDLKPGTYFVLVAFEGTVDGKDTDTYDVMKVVVKKAGKADSGKDSVEVTPVKKPVTKEATKQETKKAIEDAKGGKLPKTSTSYPIATVAGAAVLMVGAGLFFVARRRKQKQQ</sequence>
<dbReference type="PROSITE" id="PS50847">
    <property type="entry name" value="GRAM_POS_ANCHORING"/>
    <property type="match status" value="1"/>
</dbReference>
<evidence type="ECO:0000256" key="6">
    <source>
        <dbReference type="SAM" id="MobiDB-lite"/>
    </source>
</evidence>
<name>A0A4R2S0Y3_9BACL</name>
<keyword evidence="5" id="KW-0572">Peptidoglycan-anchor</keyword>
<feature type="signal peptide" evidence="8">
    <location>
        <begin position="1"/>
        <end position="26"/>
    </location>
</feature>
<evidence type="ECO:0000313" key="10">
    <source>
        <dbReference type="EMBL" id="TCP69610.1"/>
    </source>
</evidence>
<dbReference type="AlphaFoldDB" id="A0A4R2S0Y3"/>
<evidence type="ECO:0000256" key="3">
    <source>
        <dbReference type="ARBA" id="ARBA00022525"/>
    </source>
</evidence>
<feature type="compositionally biased region" description="Basic and acidic residues" evidence="6">
    <location>
        <begin position="44"/>
        <end position="63"/>
    </location>
</feature>
<accession>A0A4R2S0Y3</accession>
<evidence type="ECO:0000256" key="7">
    <source>
        <dbReference type="SAM" id="Phobius"/>
    </source>
</evidence>
<dbReference type="NCBIfam" id="TIGR01167">
    <property type="entry name" value="LPXTG_anchor"/>
    <property type="match status" value="1"/>
</dbReference>
<organism evidence="10 11">
    <name type="scientific">Baia soyae</name>
    <dbReference type="NCBI Taxonomy" id="1544746"/>
    <lineage>
        <taxon>Bacteria</taxon>
        <taxon>Bacillati</taxon>
        <taxon>Bacillota</taxon>
        <taxon>Bacilli</taxon>
        <taxon>Bacillales</taxon>
        <taxon>Thermoactinomycetaceae</taxon>
        <taxon>Baia</taxon>
    </lineage>
</organism>
<feature type="chain" id="PRO_5020983270" evidence="8">
    <location>
        <begin position="27"/>
        <end position="369"/>
    </location>
</feature>
<dbReference type="Pfam" id="PF00746">
    <property type="entry name" value="Gram_pos_anchor"/>
    <property type="match status" value="1"/>
</dbReference>
<dbReference type="EMBL" id="SLXV01000007">
    <property type="protein sequence ID" value="TCP69610.1"/>
    <property type="molecule type" value="Genomic_DNA"/>
</dbReference>
<evidence type="ECO:0000256" key="2">
    <source>
        <dbReference type="ARBA" id="ARBA00022512"/>
    </source>
</evidence>
<gene>
    <name evidence="10" type="ORF">EDD57_10747</name>
</gene>
<protein>
    <submittedName>
        <fullName evidence="10">LPXTG-motif cell wall-anchored protein</fullName>
    </submittedName>
</protein>
<keyword evidence="7" id="KW-1133">Transmembrane helix</keyword>
<evidence type="ECO:0000256" key="5">
    <source>
        <dbReference type="ARBA" id="ARBA00023088"/>
    </source>
</evidence>
<keyword evidence="4 8" id="KW-0732">Signal</keyword>
<evidence type="ECO:0000256" key="1">
    <source>
        <dbReference type="ARBA" id="ARBA00004168"/>
    </source>
</evidence>
<keyword evidence="11" id="KW-1185">Reference proteome</keyword>
<dbReference type="RefSeq" id="WP_131848171.1">
    <property type="nucleotide sequence ID" value="NZ_SLXV01000007.1"/>
</dbReference>